<name>A0A934SBY5_9BACT</name>
<keyword evidence="2" id="KW-1185">Reference proteome</keyword>
<evidence type="ECO:0000313" key="1">
    <source>
        <dbReference type="EMBL" id="MBK1884731.1"/>
    </source>
</evidence>
<dbReference type="Proteomes" id="UP000603141">
    <property type="component" value="Unassembled WGS sequence"/>
</dbReference>
<dbReference type="AlphaFoldDB" id="A0A934SBY5"/>
<evidence type="ECO:0008006" key="3">
    <source>
        <dbReference type="Google" id="ProtNLM"/>
    </source>
</evidence>
<organism evidence="1 2">
    <name type="scientific">Luteolibacter pohnpeiensis</name>
    <dbReference type="NCBI Taxonomy" id="454153"/>
    <lineage>
        <taxon>Bacteria</taxon>
        <taxon>Pseudomonadati</taxon>
        <taxon>Verrucomicrobiota</taxon>
        <taxon>Verrucomicrobiia</taxon>
        <taxon>Verrucomicrobiales</taxon>
        <taxon>Verrucomicrobiaceae</taxon>
        <taxon>Luteolibacter</taxon>
    </lineage>
</organism>
<accession>A0A934SBY5</accession>
<sequence>MRFMITGFAVITTMFLSGCDSEEQSPPTKPSPEKAETKMRTLSGQIAIENLPPNRGISATIAFFPVDEESAAKPYHGEPTGDAIKDSEHLLEEVDFDTETTVATRAIPFSVSRPAGLYYIQLRFILYRFKDGKAFAQAEQFFFGKRTLPLLDDIHGLTLPVEWPSIPIEELGSYGTVQPNNR</sequence>
<dbReference type="PROSITE" id="PS51257">
    <property type="entry name" value="PROKAR_LIPOPROTEIN"/>
    <property type="match status" value="1"/>
</dbReference>
<evidence type="ECO:0000313" key="2">
    <source>
        <dbReference type="Proteomes" id="UP000603141"/>
    </source>
</evidence>
<gene>
    <name evidence="1" type="ORF">JIN85_20130</name>
</gene>
<proteinExistence type="predicted"/>
<reference evidence="1" key="1">
    <citation type="submission" date="2021-01" db="EMBL/GenBank/DDBJ databases">
        <title>Modified the classification status of verrucomicrobia.</title>
        <authorList>
            <person name="Feng X."/>
        </authorList>
    </citation>
    <scope>NUCLEOTIDE SEQUENCE</scope>
    <source>
        <strain evidence="1">KCTC 22041</strain>
    </source>
</reference>
<protein>
    <recommendedName>
        <fullName evidence="3">Lipoprotein</fullName>
    </recommendedName>
</protein>
<dbReference type="EMBL" id="JAENIJ010000085">
    <property type="protein sequence ID" value="MBK1884731.1"/>
    <property type="molecule type" value="Genomic_DNA"/>
</dbReference>
<comment type="caution">
    <text evidence="1">The sequence shown here is derived from an EMBL/GenBank/DDBJ whole genome shotgun (WGS) entry which is preliminary data.</text>
</comment>